<organism evidence="2 3">
    <name type="scientific">Paractinoplanes atraurantiacus</name>
    <dbReference type="NCBI Taxonomy" id="1036182"/>
    <lineage>
        <taxon>Bacteria</taxon>
        <taxon>Bacillati</taxon>
        <taxon>Actinomycetota</taxon>
        <taxon>Actinomycetes</taxon>
        <taxon>Micromonosporales</taxon>
        <taxon>Micromonosporaceae</taxon>
        <taxon>Paractinoplanes</taxon>
    </lineage>
</organism>
<gene>
    <name evidence="2" type="ORF">SAMN05421748_108174</name>
</gene>
<evidence type="ECO:0000256" key="1">
    <source>
        <dbReference type="SAM" id="SignalP"/>
    </source>
</evidence>
<evidence type="ECO:0008006" key="4">
    <source>
        <dbReference type="Google" id="ProtNLM"/>
    </source>
</evidence>
<sequence length="66" mass="6942">MSRPKWYAMLAAAPAAAALLFSASPASASPASTTPAKQYVVIEDPGCYCATPGVLNLREGPFRRSR</sequence>
<dbReference type="EMBL" id="OBDY01000008">
    <property type="protein sequence ID" value="SNY47613.1"/>
    <property type="molecule type" value="Genomic_DNA"/>
</dbReference>
<accession>A0A285II74</accession>
<keyword evidence="1" id="KW-0732">Signal</keyword>
<dbReference type="Proteomes" id="UP000219612">
    <property type="component" value="Unassembled WGS sequence"/>
</dbReference>
<evidence type="ECO:0000313" key="2">
    <source>
        <dbReference type="EMBL" id="SNY47613.1"/>
    </source>
</evidence>
<reference evidence="2 3" key="1">
    <citation type="submission" date="2017-09" db="EMBL/GenBank/DDBJ databases">
        <authorList>
            <person name="Ehlers B."/>
            <person name="Leendertz F.H."/>
        </authorList>
    </citation>
    <scope>NUCLEOTIDE SEQUENCE [LARGE SCALE GENOMIC DNA]</scope>
    <source>
        <strain evidence="2 3">CGMCC 4.6857</strain>
    </source>
</reference>
<keyword evidence="3" id="KW-1185">Reference proteome</keyword>
<name>A0A285II74_9ACTN</name>
<feature type="chain" id="PRO_5012560748" description="Secreted protein" evidence="1">
    <location>
        <begin position="29"/>
        <end position="66"/>
    </location>
</feature>
<evidence type="ECO:0000313" key="3">
    <source>
        <dbReference type="Proteomes" id="UP000219612"/>
    </source>
</evidence>
<protein>
    <recommendedName>
        <fullName evidence="4">Secreted protein</fullName>
    </recommendedName>
</protein>
<dbReference type="RefSeq" id="WP_097321709.1">
    <property type="nucleotide sequence ID" value="NZ_OBDY01000008.1"/>
</dbReference>
<dbReference type="AlphaFoldDB" id="A0A285II74"/>
<proteinExistence type="predicted"/>
<feature type="signal peptide" evidence="1">
    <location>
        <begin position="1"/>
        <end position="28"/>
    </location>
</feature>